<accession>A0A9W7XKN2</accession>
<gene>
    <name evidence="18" type="primary">DIS3</name>
    <name evidence="18" type="ORF">LPJ64_001829</name>
</gene>
<keyword evidence="7" id="KW-0540">Nuclease</keyword>
<evidence type="ECO:0000256" key="15">
    <source>
        <dbReference type="SAM" id="MobiDB-lite"/>
    </source>
</evidence>
<keyword evidence="12" id="KW-0539">Nucleus</keyword>
<dbReference type="InterPro" id="IPR041505">
    <property type="entry name" value="Dis3_CSD2"/>
</dbReference>
<evidence type="ECO:0000259" key="16">
    <source>
        <dbReference type="SMART" id="SM00670"/>
    </source>
</evidence>
<dbReference type="GO" id="GO:0071031">
    <property type="term" value="P:nuclear mRNA surveillance of mRNA 3'-end processing"/>
    <property type="evidence" value="ECO:0007669"/>
    <property type="project" value="TreeGrafter"/>
</dbReference>
<evidence type="ECO:0000256" key="11">
    <source>
        <dbReference type="ARBA" id="ARBA00022884"/>
    </source>
</evidence>
<dbReference type="SMART" id="SM00955">
    <property type="entry name" value="RNB"/>
    <property type="match status" value="1"/>
</dbReference>
<proteinExistence type="inferred from homology"/>
<dbReference type="InterPro" id="IPR029060">
    <property type="entry name" value="PIN-like_dom_sf"/>
</dbReference>
<dbReference type="Pfam" id="PF13638">
    <property type="entry name" value="PIN_4"/>
    <property type="match status" value="1"/>
</dbReference>
<dbReference type="GO" id="GO:0003723">
    <property type="term" value="F:RNA binding"/>
    <property type="evidence" value="ECO:0007669"/>
    <property type="project" value="UniProtKB-KW"/>
</dbReference>
<dbReference type="GO" id="GO:0006364">
    <property type="term" value="P:rRNA processing"/>
    <property type="evidence" value="ECO:0007669"/>
    <property type="project" value="UniProtKB-KW"/>
</dbReference>
<reference evidence="18" key="1">
    <citation type="submission" date="2022-07" db="EMBL/GenBank/DDBJ databases">
        <title>Phylogenomic reconstructions and comparative analyses of Kickxellomycotina fungi.</title>
        <authorList>
            <person name="Reynolds N.K."/>
            <person name="Stajich J.E."/>
            <person name="Barry K."/>
            <person name="Grigoriev I.V."/>
            <person name="Crous P."/>
            <person name="Smith M.E."/>
        </authorList>
    </citation>
    <scope>NUCLEOTIDE SEQUENCE</scope>
    <source>
        <strain evidence="18">NBRC 105413</strain>
    </source>
</reference>
<dbReference type="SUPFAM" id="SSF50249">
    <property type="entry name" value="Nucleic acid-binding proteins"/>
    <property type="match status" value="3"/>
</dbReference>
<dbReference type="Gene3D" id="2.40.50.690">
    <property type="match status" value="1"/>
</dbReference>
<dbReference type="GO" id="GO:0000177">
    <property type="term" value="C:cytoplasmic exosome (RNase complex)"/>
    <property type="evidence" value="ECO:0007669"/>
    <property type="project" value="TreeGrafter"/>
</dbReference>
<dbReference type="InterPro" id="IPR001900">
    <property type="entry name" value="RNase_II/R"/>
</dbReference>
<feature type="domain" description="PIN" evidence="16">
    <location>
        <begin position="62"/>
        <end position="176"/>
    </location>
</feature>
<keyword evidence="19" id="KW-1185">Reference proteome</keyword>
<dbReference type="Gene3D" id="3.40.50.1010">
    <property type="entry name" value="5'-nuclease"/>
    <property type="match status" value="1"/>
</dbReference>
<evidence type="ECO:0000256" key="9">
    <source>
        <dbReference type="ARBA" id="ARBA00022835"/>
    </source>
</evidence>
<comment type="caution">
    <text evidence="18">The sequence shown here is derived from an EMBL/GenBank/DDBJ whole genome shotgun (WGS) entry which is preliminary data.</text>
</comment>
<dbReference type="Proteomes" id="UP001145021">
    <property type="component" value="Unassembled WGS sequence"/>
</dbReference>
<evidence type="ECO:0000256" key="4">
    <source>
        <dbReference type="ARBA" id="ARBA00005785"/>
    </source>
</evidence>
<evidence type="ECO:0000313" key="19">
    <source>
        <dbReference type="Proteomes" id="UP001145021"/>
    </source>
</evidence>
<feature type="domain" description="RNB" evidence="17">
    <location>
        <begin position="525"/>
        <end position="857"/>
    </location>
</feature>
<dbReference type="InterPro" id="IPR012340">
    <property type="entry name" value="NA-bd_OB-fold"/>
</dbReference>
<dbReference type="PANTHER" id="PTHR23355:SF35">
    <property type="entry name" value="EXOSOME COMPLEX EXONUCLEASE RRP44"/>
    <property type="match status" value="1"/>
</dbReference>
<dbReference type="GO" id="GO:0004519">
    <property type="term" value="F:endonuclease activity"/>
    <property type="evidence" value="ECO:0007669"/>
    <property type="project" value="TreeGrafter"/>
</dbReference>
<dbReference type="InterPro" id="IPR033770">
    <property type="entry name" value="RRP44_S1"/>
</dbReference>
<dbReference type="SMART" id="SM00670">
    <property type="entry name" value="PINc"/>
    <property type="match status" value="1"/>
</dbReference>
<dbReference type="PANTHER" id="PTHR23355">
    <property type="entry name" value="RIBONUCLEASE"/>
    <property type="match status" value="1"/>
</dbReference>
<dbReference type="Pfam" id="PF00773">
    <property type="entry name" value="RNB"/>
    <property type="match status" value="1"/>
</dbReference>
<dbReference type="InterPro" id="IPR002716">
    <property type="entry name" value="PIN_dom"/>
</dbReference>
<evidence type="ECO:0000256" key="14">
    <source>
        <dbReference type="RuleBase" id="RU003901"/>
    </source>
</evidence>
<dbReference type="FunFam" id="2.40.50.700:FF:000001">
    <property type="entry name" value="Exosome complex exonuclease exoribonuclease (Rrp44)"/>
    <property type="match status" value="1"/>
</dbReference>
<dbReference type="InterPro" id="IPR022966">
    <property type="entry name" value="RNase_II/R_CS"/>
</dbReference>
<keyword evidence="11" id="KW-0694">RNA-binding</keyword>
<evidence type="ECO:0000259" key="17">
    <source>
        <dbReference type="SMART" id="SM00955"/>
    </source>
</evidence>
<dbReference type="Pfam" id="PF17849">
    <property type="entry name" value="OB_Dis3"/>
    <property type="match status" value="1"/>
</dbReference>
<dbReference type="InterPro" id="IPR033771">
    <property type="entry name" value="Rrp44_CSD1"/>
</dbReference>
<dbReference type="InterPro" id="IPR050180">
    <property type="entry name" value="RNR_Ribonuclease"/>
</dbReference>
<comment type="similarity">
    <text evidence="4 14">Belongs to the RNR ribonuclease family.</text>
</comment>
<dbReference type="Pfam" id="PF17215">
    <property type="entry name" value="Rrp44_S1"/>
    <property type="match status" value="1"/>
</dbReference>
<organism evidence="18 19">
    <name type="scientific">Coemansia asiatica</name>
    <dbReference type="NCBI Taxonomy" id="1052880"/>
    <lineage>
        <taxon>Eukaryota</taxon>
        <taxon>Fungi</taxon>
        <taxon>Fungi incertae sedis</taxon>
        <taxon>Zoopagomycota</taxon>
        <taxon>Kickxellomycotina</taxon>
        <taxon>Kickxellomycetes</taxon>
        <taxon>Kickxellales</taxon>
        <taxon>Kickxellaceae</taxon>
        <taxon>Coemansia</taxon>
    </lineage>
</organism>
<evidence type="ECO:0000256" key="13">
    <source>
        <dbReference type="ARBA" id="ARBA00077930"/>
    </source>
</evidence>
<feature type="region of interest" description="Disordered" evidence="15">
    <location>
        <begin position="336"/>
        <end position="381"/>
    </location>
</feature>
<dbReference type="EMBL" id="JANBOH010000051">
    <property type="protein sequence ID" value="KAJ1646715.1"/>
    <property type="molecule type" value="Genomic_DNA"/>
</dbReference>
<comment type="subcellular location">
    <subcellularLocation>
        <location evidence="3">Cytoplasm</location>
    </subcellularLocation>
    <subcellularLocation>
        <location evidence="2">Nucleus</location>
    </subcellularLocation>
</comment>
<keyword evidence="9" id="KW-0271">Exosome</keyword>
<evidence type="ECO:0000256" key="12">
    <source>
        <dbReference type="ARBA" id="ARBA00023242"/>
    </source>
</evidence>
<dbReference type="Gene3D" id="2.40.50.700">
    <property type="match status" value="1"/>
</dbReference>
<name>A0A9W7XKN2_9FUNG</name>
<comment type="cofactor">
    <cofactor evidence="1">
        <name>Mg(2+)</name>
        <dbReference type="ChEBI" id="CHEBI:18420"/>
    </cofactor>
</comment>
<dbReference type="PROSITE" id="PS01175">
    <property type="entry name" value="RIBONUCLEASE_II"/>
    <property type="match status" value="1"/>
</dbReference>
<dbReference type="GO" id="GO:0000175">
    <property type="term" value="F:3'-5'-RNA exonuclease activity"/>
    <property type="evidence" value="ECO:0007669"/>
    <property type="project" value="UniProtKB-ARBA"/>
</dbReference>
<keyword evidence="8" id="KW-0378">Hydrolase</keyword>
<keyword evidence="6" id="KW-0698">rRNA processing</keyword>
<feature type="compositionally biased region" description="Basic and acidic residues" evidence="15">
    <location>
        <begin position="345"/>
        <end position="358"/>
    </location>
</feature>
<dbReference type="Gene3D" id="2.40.50.140">
    <property type="entry name" value="Nucleic acid-binding proteins"/>
    <property type="match status" value="1"/>
</dbReference>
<sequence>MLKNKSFVKRTRKGNIVRTVKEHYLRDDIVCGYENCKHAMCSEHPKGPLSATPRDSVQWGPHYLVPDTNAFVNQIDIFERPVINDVVVLSTVLDELRGLSMAVYNRVRSILRDKDRHWFVFSNEHHRETFVDRLASESPNDRNDRAIRVATKWLTAHLQDAGIKPVMVTNDEDNLRKARADGISACRMDECLRIYSEHPELLDMMGSVNLLEMDNWGGYPEHLTSVQIQAGLKASVLLQGTLQIAPYNYLEGSIYTKFPDGKERRVLIVGRNDMNRAIQGDKIAVKLHPRSQWRKAPSAALVDEDEDAVPDITKTACEAAIVPDTSSKASVAAAAAADGNANGERASKRARISEKGENDDSAASVAQDTVDPKDVTDGLLADEGEPTGYVVGIVRRNWRSYCAFLDPNFASKGARASSGPAAVSVLAMDRRVPKIKIRTRQLDILAGQRFVVAIDSWPKESRYPQGHFVRALGDAGDKSTETEVLLLEHDVPFQPFTKNVLSDLPLEGSSWLFDPERDQVSCGKRRDLRDLDICSIDPPGCTDIDDALHAFELPNGNYQVGVHIADVTNFVKPSTAMDKEAAHRSTTVYLVDRRIDMLPELLGTNLCSLMSNVDRLAFSCIWEMDQDANIVNVKFHKSVIHSKASLTYEQAQNRVDDPSMNDSITKGIRTLNMLAKKLRKRRTESGALTLSSPEVRFRLENDSQDPVDVEMKALKETNALVEEFMLLANISVAGKIYEHFPDSAILRRHPEPPAQNFDNLQQALKHLGIQLETGSSLALAQSLDRAVLPDDPYFNNLLRILTTRCMMQAQYFCSGTCTPEEFRHYGLATGIYTHFTSPIRRYADVMVHRLLHATIDRDATFGPELTDKTKMSEQCDVLNHRHRMAQQAGRASVELYTNLFFKGKTVEEPGYVTQILQNGFSVLIPSYGIEGVVYTTGKDSSSGPAVLEYVKEEHKLVSSDNSSSIELFQRVRVILQVDDKPVSANVSSMRRKLSLRLIEPQIRGISVTSDDLKLLRAAAEESRKAKMSDEKIIEMVSKHPDQVKTV</sequence>
<evidence type="ECO:0000256" key="8">
    <source>
        <dbReference type="ARBA" id="ARBA00022801"/>
    </source>
</evidence>
<evidence type="ECO:0000256" key="7">
    <source>
        <dbReference type="ARBA" id="ARBA00022722"/>
    </source>
</evidence>
<dbReference type="AlphaFoldDB" id="A0A9W7XKN2"/>
<evidence type="ECO:0000256" key="1">
    <source>
        <dbReference type="ARBA" id="ARBA00001946"/>
    </source>
</evidence>
<evidence type="ECO:0000256" key="5">
    <source>
        <dbReference type="ARBA" id="ARBA00022490"/>
    </source>
</evidence>
<dbReference type="CDD" id="cd09862">
    <property type="entry name" value="PIN_Rrp44-like"/>
    <property type="match status" value="1"/>
</dbReference>
<dbReference type="SUPFAM" id="SSF88723">
    <property type="entry name" value="PIN domain-like"/>
    <property type="match status" value="1"/>
</dbReference>
<keyword evidence="5" id="KW-0963">Cytoplasm</keyword>
<evidence type="ECO:0000256" key="2">
    <source>
        <dbReference type="ARBA" id="ARBA00004123"/>
    </source>
</evidence>
<dbReference type="FunFam" id="3.40.50.1010:FF:000021">
    <property type="entry name" value="DIS3-like exonuclease 1 isoform X1"/>
    <property type="match status" value="1"/>
</dbReference>
<evidence type="ECO:0000256" key="10">
    <source>
        <dbReference type="ARBA" id="ARBA00022839"/>
    </source>
</evidence>
<protein>
    <recommendedName>
        <fullName evidence="13">Ribosomal RNA-processing protein 44</fullName>
    </recommendedName>
</protein>
<evidence type="ECO:0000256" key="3">
    <source>
        <dbReference type="ARBA" id="ARBA00004496"/>
    </source>
</evidence>
<dbReference type="GO" id="GO:0000176">
    <property type="term" value="C:nuclear exosome (RNase complex)"/>
    <property type="evidence" value="ECO:0007669"/>
    <property type="project" value="TreeGrafter"/>
</dbReference>
<dbReference type="Pfam" id="PF17216">
    <property type="entry name" value="Rrp44_CSD1"/>
    <property type="match status" value="1"/>
</dbReference>
<evidence type="ECO:0000313" key="18">
    <source>
        <dbReference type="EMBL" id="KAJ1646715.1"/>
    </source>
</evidence>
<evidence type="ECO:0000256" key="6">
    <source>
        <dbReference type="ARBA" id="ARBA00022552"/>
    </source>
</evidence>
<keyword evidence="10" id="KW-0269">Exonuclease</keyword>
<dbReference type="GO" id="GO:0016075">
    <property type="term" value="P:rRNA catabolic process"/>
    <property type="evidence" value="ECO:0007669"/>
    <property type="project" value="TreeGrafter"/>
</dbReference>
<dbReference type="GO" id="GO:0019899">
    <property type="term" value="F:enzyme binding"/>
    <property type="evidence" value="ECO:0007669"/>
    <property type="project" value="UniProtKB-ARBA"/>
</dbReference>